<dbReference type="InterPro" id="IPR038765">
    <property type="entry name" value="Papain-like_cys_pep_sf"/>
</dbReference>
<dbReference type="Pfam" id="PF08246">
    <property type="entry name" value="Inhibitor_I29"/>
    <property type="match status" value="2"/>
</dbReference>
<proteinExistence type="inferred from homology"/>
<dbReference type="Proteomes" id="UP000623129">
    <property type="component" value="Unassembled WGS sequence"/>
</dbReference>
<dbReference type="CDD" id="cd02248">
    <property type="entry name" value="Peptidase_C1A"/>
    <property type="match status" value="2"/>
</dbReference>
<dbReference type="PRINTS" id="PR00705">
    <property type="entry name" value="PAPAIN"/>
</dbReference>
<comment type="caution">
    <text evidence="6">The sequence shown here is derived from an EMBL/GenBank/DDBJ whole genome shotgun (WGS) entry which is preliminary data.</text>
</comment>
<dbReference type="SMART" id="SM00848">
    <property type="entry name" value="Inhibitor_I29"/>
    <property type="match status" value="2"/>
</dbReference>
<evidence type="ECO:0000256" key="3">
    <source>
        <dbReference type="ARBA" id="ARBA00023157"/>
    </source>
</evidence>
<reference evidence="6" key="1">
    <citation type="submission" date="2020-01" db="EMBL/GenBank/DDBJ databases">
        <title>Genome sequence of Kobresia littledalei, the first chromosome-level genome in the family Cyperaceae.</title>
        <authorList>
            <person name="Qu G."/>
        </authorList>
    </citation>
    <scope>NUCLEOTIDE SEQUENCE</scope>
    <source>
        <strain evidence="6">C.B.Clarke</strain>
        <tissue evidence="6">Leaf</tissue>
    </source>
</reference>
<dbReference type="PROSITE" id="PS00639">
    <property type="entry name" value="THIOL_PROTEASE_HIS"/>
    <property type="match status" value="1"/>
</dbReference>
<evidence type="ECO:0000259" key="5">
    <source>
        <dbReference type="SMART" id="SM00848"/>
    </source>
</evidence>
<feature type="domain" description="Peptidase C1A papain C-terminal" evidence="4">
    <location>
        <begin position="442"/>
        <end position="621"/>
    </location>
</feature>
<evidence type="ECO:0000256" key="2">
    <source>
        <dbReference type="ARBA" id="ARBA00022729"/>
    </source>
</evidence>
<organism evidence="6 7">
    <name type="scientific">Carex littledalei</name>
    <dbReference type="NCBI Taxonomy" id="544730"/>
    <lineage>
        <taxon>Eukaryota</taxon>
        <taxon>Viridiplantae</taxon>
        <taxon>Streptophyta</taxon>
        <taxon>Embryophyta</taxon>
        <taxon>Tracheophyta</taxon>
        <taxon>Spermatophyta</taxon>
        <taxon>Magnoliopsida</taxon>
        <taxon>Liliopsida</taxon>
        <taxon>Poales</taxon>
        <taxon>Cyperaceae</taxon>
        <taxon>Cyperoideae</taxon>
        <taxon>Cariceae</taxon>
        <taxon>Carex</taxon>
        <taxon>Carex subgen. Euthyceras</taxon>
    </lineage>
</organism>
<feature type="domain" description="Cathepsin propeptide inhibitor" evidence="5">
    <location>
        <begin position="351"/>
        <end position="409"/>
    </location>
</feature>
<dbReference type="FunFam" id="3.90.70.10:FF:000177">
    <property type="entry name" value="Cysteine proteinase RD21A"/>
    <property type="match status" value="1"/>
</dbReference>
<dbReference type="InterPro" id="IPR013201">
    <property type="entry name" value="Prot_inhib_I29"/>
</dbReference>
<feature type="domain" description="Cathepsin propeptide inhibitor" evidence="5">
    <location>
        <begin position="33"/>
        <end position="88"/>
    </location>
</feature>
<dbReference type="AlphaFoldDB" id="A0A833W315"/>
<evidence type="ECO:0000256" key="1">
    <source>
        <dbReference type="ARBA" id="ARBA00008455"/>
    </source>
</evidence>
<dbReference type="Pfam" id="PF00112">
    <property type="entry name" value="Peptidase_C1"/>
    <property type="match status" value="2"/>
</dbReference>
<dbReference type="PROSITE" id="PS00139">
    <property type="entry name" value="THIOL_PROTEASE_CYS"/>
    <property type="match status" value="1"/>
</dbReference>
<keyword evidence="2" id="KW-0732">Signal</keyword>
<dbReference type="SMART" id="SM00645">
    <property type="entry name" value="Pept_C1"/>
    <property type="match status" value="2"/>
</dbReference>
<dbReference type="SUPFAM" id="SSF54001">
    <property type="entry name" value="Cysteine proteinases"/>
    <property type="match status" value="2"/>
</dbReference>
<keyword evidence="3" id="KW-1015">Disulfide bond</keyword>
<dbReference type="GO" id="GO:0008234">
    <property type="term" value="F:cysteine-type peptidase activity"/>
    <property type="evidence" value="ECO:0007669"/>
    <property type="project" value="InterPro"/>
</dbReference>
<dbReference type="InterPro" id="IPR025661">
    <property type="entry name" value="Pept_asp_AS"/>
</dbReference>
<comment type="similarity">
    <text evidence="1">Belongs to the peptidase C1 family.</text>
</comment>
<feature type="domain" description="Peptidase C1A papain C-terminal" evidence="4">
    <location>
        <begin position="119"/>
        <end position="335"/>
    </location>
</feature>
<dbReference type="InterPro" id="IPR039417">
    <property type="entry name" value="Peptidase_C1A_papain-like"/>
</dbReference>
<dbReference type="GO" id="GO:0006508">
    <property type="term" value="P:proteolysis"/>
    <property type="evidence" value="ECO:0007669"/>
    <property type="project" value="InterPro"/>
</dbReference>
<evidence type="ECO:0000259" key="4">
    <source>
        <dbReference type="SMART" id="SM00645"/>
    </source>
</evidence>
<dbReference type="OrthoDB" id="10253408at2759"/>
<dbReference type="InterPro" id="IPR013128">
    <property type="entry name" value="Peptidase_C1A"/>
</dbReference>
<accession>A0A833W315</accession>
<protein>
    <submittedName>
        <fullName evidence="6">Low-temperature-induced cysteine proteinase-like protein</fullName>
    </submittedName>
</protein>
<evidence type="ECO:0000313" key="7">
    <source>
        <dbReference type="Proteomes" id="UP000623129"/>
    </source>
</evidence>
<dbReference type="EMBL" id="SWLB01000001">
    <property type="protein sequence ID" value="KAF3341519.1"/>
    <property type="molecule type" value="Genomic_DNA"/>
</dbReference>
<dbReference type="Gene3D" id="3.90.70.10">
    <property type="entry name" value="Cysteine proteinases"/>
    <property type="match status" value="2"/>
</dbReference>
<dbReference type="InterPro" id="IPR000169">
    <property type="entry name" value="Pept_cys_AS"/>
</dbReference>
<evidence type="ECO:0000313" key="6">
    <source>
        <dbReference type="EMBL" id="KAF3341519.1"/>
    </source>
</evidence>
<dbReference type="InterPro" id="IPR025660">
    <property type="entry name" value="Pept_his_AS"/>
</dbReference>
<dbReference type="PANTHER" id="PTHR12411">
    <property type="entry name" value="CYSTEINE PROTEASE FAMILY C1-RELATED"/>
    <property type="match status" value="1"/>
</dbReference>
<dbReference type="InterPro" id="IPR000668">
    <property type="entry name" value="Peptidase_C1A_C"/>
</dbReference>
<sequence>MAVRILSIPTDFSIAGYNPYPTNAHKLHIAQLFEQWMETHEKIYSQPEDRTRGFENFLRNYEYVNGRNANGGHSVGMNNLADLSNEEFREKYLSKFQMAKERERRVGSGSERDYESCDAPPSLNWEKKGVVTAVKNQGQCGSCWSFSTTGAIEGINAITTGELISLSEQELVECVTTNWGCDGGYMDYAFEWVIQNGGINTESNYPYTAKDGICNITRANNKAVTIHGYQDVPPNDEALLCAVLKQPISVGIDAGARDFQLYKEGIYNGNCSSDPDEINHAVLLVGYGSENGTDYWILKNSWDTRWGNQGYIYIKRDLSLPYGKCAIHGLASLGYNFSNYNAEQQELVQLFEQWMKKHEKTYARPEDKARGFENFAKNFEYVHKWNANREKGGHVVGLNNLADLSIEEFREKYLRKIHMRKRREVIRDDQINMKKEDEYCSAPPFLDWRKQGVVTRVKDQGYVCGSCWAFASTGAMESINAIKTGKLISISEQELLDCMPPKWGCQGGRKEDGFEWVIKNGGINTESNYPYDGLNQTCNITEAKNKVVKIDGYKLVTPNDHALQCAVLKQPISIGINANTEDFSLYMEVSFGCHLGCASERRGNLSLKGRREIGVRLTSAQ</sequence>
<gene>
    <name evidence="6" type="ORF">FCM35_KLT00157</name>
</gene>
<dbReference type="PROSITE" id="PS00640">
    <property type="entry name" value="THIOL_PROTEASE_ASN"/>
    <property type="match status" value="1"/>
</dbReference>
<keyword evidence="7" id="KW-1185">Reference proteome</keyword>
<name>A0A833W315_9POAL</name>